<feature type="transmembrane region" description="Helical" evidence="7">
    <location>
        <begin position="162"/>
        <end position="181"/>
    </location>
</feature>
<name>A0A5N6VR94_9EURO</name>
<dbReference type="GO" id="GO:0006879">
    <property type="term" value="P:intracellular iron ion homeostasis"/>
    <property type="evidence" value="ECO:0007669"/>
    <property type="project" value="TreeGrafter"/>
</dbReference>
<dbReference type="GO" id="GO:0006826">
    <property type="term" value="P:iron ion transport"/>
    <property type="evidence" value="ECO:0007669"/>
    <property type="project" value="TreeGrafter"/>
</dbReference>
<sequence length="496" mass="57049">METVFIYTILVGEMIRRQLINRHVIGRHCLGIGPFTWASMILCLLYISLNIFFMFYPGGLTLDKRRRCGILALSNMIILYASPSMSYLSDLMMIRLRTWRYIHRAAGWMMCAQTGGHIIFSLTSTKSVSPGETAAISGIIASSSIVLILMLSLPLVRRFCYPVFYVTHYFLALLVLITVWMHLPSSDKSSWSMVLAITTTFGASFVLEGLYMLYLNGACGERWSKKIIEKRVDSSIGIYLSPGRPVKVLPGQYVNLWFPSLNPWSWFQCSSFIVTSWSPKEQVLLHLFARCPSRSFGFTWMLLWRATIDSQRNITFFSGPHGPSVPAPRYETVLLIASDAGILAVKPYVDQLFHCVKKRTSKTRRLCLVWKVSGRYIGWKLLYDMGEWINGLFQDDIEGDTRMLQILIYDPKRLCRITPGQLGTRGQVYQDSANFDEILKKEVEEHHKRRTEDVREERGEMLVMVSASDTIRYDLQESVKAYSRWVRFVELDYQPS</sequence>
<keyword evidence="6 7" id="KW-0472">Membrane</keyword>
<protein>
    <recommendedName>
        <fullName evidence="8">Ferric oxidoreductase domain-containing protein</fullName>
    </recommendedName>
</protein>
<evidence type="ECO:0000256" key="6">
    <source>
        <dbReference type="ARBA" id="ARBA00023136"/>
    </source>
</evidence>
<comment type="subcellular location">
    <subcellularLocation>
        <location evidence="1">Membrane</location>
        <topology evidence="1">Multi-pass membrane protein</topology>
    </subcellularLocation>
</comment>
<keyword evidence="10" id="KW-1185">Reference proteome</keyword>
<dbReference type="PANTHER" id="PTHR32361:SF26">
    <property type="entry name" value="FAD-BINDING 8 DOMAIN-CONTAINING PROTEIN-RELATED"/>
    <property type="match status" value="1"/>
</dbReference>
<feature type="transmembrane region" description="Helical" evidence="7">
    <location>
        <begin position="35"/>
        <end position="56"/>
    </location>
</feature>
<keyword evidence="5" id="KW-0406">Ion transport</keyword>
<evidence type="ECO:0000256" key="1">
    <source>
        <dbReference type="ARBA" id="ARBA00004141"/>
    </source>
</evidence>
<accession>A0A5N6VR94</accession>
<dbReference type="AlphaFoldDB" id="A0A5N6VR94"/>
<gene>
    <name evidence="9" type="ORF">BDV41DRAFT_543312</name>
</gene>
<evidence type="ECO:0000256" key="7">
    <source>
        <dbReference type="SAM" id="Phobius"/>
    </source>
</evidence>
<keyword evidence="2" id="KW-0813">Transport</keyword>
<dbReference type="Proteomes" id="UP000325433">
    <property type="component" value="Unassembled WGS sequence"/>
</dbReference>
<feature type="domain" description="Ferric oxidoreductase" evidence="8">
    <location>
        <begin position="68"/>
        <end position="179"/>
    </location>
</feature>
<organism evidence="9 10">
    <name type="scientific">Aspergillus transmontanensis</name>
    <dbReference type="NCBI Taxonomy" id="1034304"/>
    <lineage>
        <taxon>Eukaryota</taxon>
        <taxon>Fungi</taxon>
        <taxon>Dikarya</taxon>
        <taxon>Ascomycota</taxon>
        <taxon>Pezizomycotina</taxon>
        <taxon>Eurotiomycetes</taxon>
        <taxon>Eurotiomycetidae</taxon>
        <taxon>Eurotiales</taxon>
        <taxon>Aspergillaceae</taxon>
        <taxon>Aspergillus</taxon>
        <taxon>Aspergillus subgen. Circumdati</taxon>
    </lineage>
</organism>
<evidence type="ECO:0000313" key="9">
    <source>
        <dbReference type="EMBL" id="KAE8311011.1"/>
    </source>
</evidence>
<keyword evidence="3 7" id="KW-0812">Transmembrane</keyword>
<dbReference type="InterPro" id="IPR013130">
    <property type="entry name" value="Fe3_Rdtase_TM_dom"/>
</dbReference>
<evidence type="ECO:0000259" key="8">
    <source>
        <dbReference type="Pfam" id="PF01794"/>
    </source>
</evidence>
<proteinExistence type="predicted"/>
<reference evidence="10" key="1">
    <citation type="submission" date="2019-04" db="EMBL/GenBank/DDBJ databases">
        <title>Friends and foes A comparative genomics studyof 23 Aspergillus species from section Flavi.</title>
        <authorList>
            <consortium name="DOE Joint Genome Institute"/>
            <person name="Kjaerbolling I."/>
            <person name="Vesth T."/>
            <person name="Frisvad J.C."/>
            <person name="Nybo J.L."/>
            <person name="Theobald S."/>
            <person name="Kildgaard S."/>
            <person name="Isbrandt T."/>
            <person name="Kuo A."/>
            <person name="Sato A."/>
            <person name="Lyhne E.K."/>
            <person name="Kogle M.E."/>
            <person name="Wiebenga A."/>
            <person name="Kun R.S."/>
            <person name="Lubbers R.J."/>
            <person name="Makela M.R."/>
            <person name="Barry K."/>
            <person name="Chovatia M."/>
            <person name="Clum A."/>
            <person name="Daum C."/>
            <person name="Haridas S."/>
            <person name="He G."/>
            <person name="LaButti K."/>
            <person name="Lipzen A."/>
            <person name="Mondo S."/>
            <person name="Riley R."/>
            <person name="Salamov A."/>
            <person name="Simmons B.A."/>
            <person name="Magnuson J.K."/>
            <person name="Henrissat B."/>
            <person name="Mortensen U.H."/>
            <person name="Larsen T.O."/>
            <person name="Devries R.P."/>
            <person name="Grigoriev I.V."/>
            <person name="Machida M."/>
            <person name="Baker S.E."/>
            <person name="Andersen M.R."/>
        </authorList>
    </citation>
    <scope>NUCLEOTIDE SEQUENCE [LARGE SCALE GENOMIC DNA]</scope>
    <source>
        <strain evidence="10">CBS 130015</strain>
    </source>
</reference>
<feature type="transmembrane region" description="Helical" evidence="7">
    <location>
        <begin position="68"/>
        <end position="89"/>
    </location>
</feature>
<dbReference type="PANTHER" id="PTHR32361">
    <property type="entry name" value="FERRIC/CUPRIC REDUCTASE TRANSMEMBRANE COMPONENT"/>
    <property type="match status" value="1"/>
</dbReference>
<dbReference type="GO" id="GO:0000293">
    <property type="term" value="F:ferric-chelate reductase activity"/>
    <property type="evidence" value="ECO:0007669"/>
    <property type="project" value="TreeGrafter"/>
</dbReference>
<feature type="transmembrane region" description="Helical" evidence="7">
    <location>
        <begin position="101"/>
        <end position="122"/>
    </location>
</feature>
<evidence type="ECO:0000256" key="2">
    <source>
        <dbReference type="ARBA" id="ARBA00022448"/>
    </source>
</evidence>
<feature type="transmembrane region" description="Helical" evidence="7">
    <location>
        <begin position="193"/>
        <end position="214"/>
    </location>
</feature>
<dbReference type="GO" id="GO:0015677">
    <property type="term" value="P:copper ion import"/>
    <property type="evidence" value="ECO:0007669"/>
    <property type="project" value="TreeGrafter"/>
</dbReference>
<evidence type="ECO:0000256" key="3">
    <source>
        <dbReference type="ARBA" id="ARBA00022692"/>
    </source>
</evidence>
<dbReference type="InterPro" id="IPR051410">
    <property type="entry name" value="Ferric/Cupric_Reductase"/>
</dbReference>
<dbReference type="GO" id="GO:0005886">
    <property type="term" value="C:plasma membrane"/>
    <property type="evidence" value="ECO:0007669"/>
    <property type="project" value="TreeGrafter"/>
</dbReference>
<feature type="transmembrane region" description="Helical" evidence="7">
    <location>
        <begin position="134"/>
        <end position="156"/>
    </location>
</feature>
<evidence type="ECO:0000313" key="10">
    <source>
        <dbReference type="Proteomes" id="UP000325433"/>
    </source>
</evidence>
<evidence type="ECO:0000256" key="5">
    <source>
        <dbReference type="ARBA" id="ARBA00023065"/>
    </source>
</evidence>
<evidence type="ECO:0000256" key="4">
    <source>
        <dbReference type="ARBA" id="ARBA00022989"/>
    </source>
</evidence>
<dbReference type="Pfam" id="PF01794">
    <property type="entry name" value="Ferric_reduct"/>
    <property type="match status" value="1"/>
</dbReference>
<dbReference type="EMBL" id="ML738347">
    <property type="protein sequence ID" value="KAE8311011.1"/>
    <property type="molecule type" value="Genomic_DNA"/>
</dbReference>
<keyword evidence="4 7" id="KW-1133">Transmembrane helix</keyword>